<protein>
    <submittedName>
        <fullName evidence="2">Uncharacterized protein</fullName>
    </submittedName>
</protein>
<evidence type="ECO:0000256" key="1">
    <source>
        <dbReference type="SAM" id="MobiDB-lite"/>
    </source>
</evidence>
<name>E0XPV1_9BACT</name>
<accession>E0XPV1</accession>
<sequence>MRLDALGQAQAVRQLLLDHHLRVGAEHDVRLVPGHPQAVEQALGINHPTGSGYGNKDSHFDAKHPPIKARQICGRPSRLVEPTRRAPLDSRASG</sequence>
<dbReference type="EMBL" id="GU474838">
    <property type="protein sequence ID" value="ADI16442.1"/>
    <property type="molecule type" value="Genomic_DNA"/>
</dbReference>
<proteinExistence type="predicted"/>
<feature type="region of interest" description="Disordered" evidence="1">
    <location>
        <begin position="44"/>
        <end position="63"/>
    </location>
</feature>
<reference evidence="2" key="1">
    <citation type="journal article" date="2011" name="Environ. Microbiol.">
        <title>Time-series analyses of Monterey Bay coastal microbial picoplankton using a 'genome proxy' microarray.</title>
        <authorList>
            <person name="Rich V.I."/>
            <person name="Pham V.D."/>
            <person name="Eppley J."/>
            <person name="Shi Y."/>
            <person name="DeLong E.F."/>
        </authorList>
    </citation>
    <scope>NUCLEOTIDE SEQUENCE</scope>
</reference>
<dbReference type="AlphaFoldDB" id="E0XPV1"/>
<evidence type="ECO:0000313" key="2">
    <source>
        <dbReference type="EMBL" id="ADI16442.1"/>
    </source>
</evidence>
<organism evidence="2">
    <name type="scientific">uncultured bacterium HF770_11D24</name>
    <dbReference type="NCBI Taxonomy" id="710817"/>
    <lineage>
        <taxon>Bacteria</taxon>
        <taxon>environmental samples</taxon>
    </lineage>
</organism>